<comment type="caution">
    <text evidence="2">The sequence shown here is derived from an EMBL/GenBank/DDBJ whole genome shotgun (WGS) entry which is preliminary data.</text>
</comment>
<protein>
    <submittedName>
        <fullName evidence="2">Uncharacterized protein</fullName>
    </submittedName>
</protein>
<reference evidence="2 3" key="1">
    <citation type="submission" date="2017-11" db="EMBL/GenBank/DDBJ databases">
        <title>Comparative genomics of Botrytis spp.</title>
        <authorList>
            <person name="Valero-Jimenez C.A."/>
            <person name="Tapia P."/>
            <person name="Veloso J."/>
            <person name="Silva-Moreno E."/>
            <person name="Staats M."/>
            <person name="Valdes J.H."/>
            <person name="Van Kan J.A.L."/>
        </authorList>
    </citation>
    <scope>NUCLEOTIDE SEQUENCE [LARGE SCALE GENOMIC DNA]</scope>
    <source>
        <strain evidence="2 3">MUCL2830</strain>
    </source>
</reference>
<evidence type="ECO:0000256" key="1">
    <source>
        <dbReference type="SAM" id="MobiDB-lite"/>
    </source>
</evidence>
<feature type="compositionally biased region" description="Basic and acidic residues" evidence="1">
    <location>
        <begin position="53"/>
        <end position="73"/>
    </location>
</feature>
<feature type="region of interest" description="Disordered" evidence="1">
    <location>
        <begin position="1"/>
        <end position="79"/>
    </location>
</feature>
<organism evidence="2 3">
    <name type="scientific">Botryotinia calthae</name>
    <dbReference type="NCBI Taxonomy" id="38488"/>
    <lineage>
        <taxon>Eukaryota</taxon>
        <taxon>Fungi</taxon>
        <taxon>Dikarya</taxon>
        <taxon>Ascomycota</taxon>
        <taxon>Pezizomycotina</taxon>
        <taxon>Leotiomycetes</taxon>
        <taxon>Helotiales</taxon>
        <taxon>Sclerotiniaceae</taxon>
        <taxon>Botryotinia</taxon>
    </lineage>
</organism>
<name>A0A4Y8DCV6_9HELO</name>
<proteinExistence type="predicted"/>
<evidence type="ECO:0000313" key="2">
    <source>
        <dbReference type="EMBL" id="TEY77405.1"/>
    </source>
</evidence>
<dbReference type="OrthoDB" id="3539994at2759"/>
<accession>A0A4Y8DCV6</accession>
<dbReference type="EMBL" id="PHWZ01000055">
    <property type="protein sequence ID" value="TEY77405.1"/>
    <property type="molecule type" value="Genomic_DNA"/>
</dbReference>
<evidence type="ECO:0000313" key="3">
    <source>
        <dbReference type="Proteomes" id="UP000297299"/>
    </source>
</evidence>
<dbReference type="Proteomes" id="UP000297299">
    <property type="component" value="Unassembled WGS sequence"/>
</dbReference>
<sequence length="79" mass="9089">MSDSMKIAMDWSPAETDLGDLNHLRSGDSKEVGDMEEERGRSLQRNEQCNAKRGRDDKKSDRRRLHNVDDVHAVQHKKA</sequence>
<feature type="compositionally biased region" description="Basic and acidic residues" evidence="1">
    <location>
        <begin position="20"/>
        <end position="41"/>
    </location>
</feature>
<keyword evidence="3" id="KW-1185">Reference proteome</keyword>
<dbReference type="AlphaFoldDB" id="A0A4Y8DCV6"/>
<gene>
    <name evidence="2" type="ORF">BOTCAL_0055g00130</name>
</gene>